<evidence type="ECO:0000313" key="2">
    <source>
        <dbReference type="EMBL" id="RUS85726.1"/>
    </source>
</evidence>
<name>A0A433TVY1_ELYCH</name>
<organism evidence="2 3">
    <name type="scientific">Elysia chlorotica</name>
    <name type="common">Eastern emerald elysia</name>
    <name type="synonym">Sea slug</name>
    <dbReference type="NCBI Taxonomy" id="188477"/>
    <lineage>
        <taxon>Eukaryota</taxon>
        <taxon>Metazoa</taxon>
        <taxon>Spiralia</taxon>
        <taxon>Lophotrochozoa</taxon>
        <taxon>Mollusca</taxon>
        <taxon>Gastropoda</taxon>
        <taxon>Heterobranchia</taxon>
        <taxon>Euthyneura</taxon>
        <taxon>Panpulmonata</taxon>
        <taxon>Sacoglossa</taxon>
        <taxon>Placobranchoidea</taxon>
        <taxon>Plakobranchidae</taxon>
        <taxon>Elysia</taxon>
    </lineage>
</organism>
<reference evidence="2 3" key="1">
    <citation type="submission" date="2019-01" db="EMBL/GenBank/DDBJ databases">
        <title>A draft genome assembly of the solar-powered sea slug Elysia chlorotica.</title>
        <authorList>
            <person name="Cai H."/>
            <person name="Li Q."/>
            <person name="Fang X."/>
            <person name="Li J."/>
            <person name="Curtis N.E."/>
            <person name="Altenburger A."/>
            <person name="Shibata T."/>
            <person name="Feng M."/>
            <person name="Maeda T."/>
            <person name="Schwartz J.A."/>
            <person name="Shigenobu S."/>
            <person name="Lundholm N."/>
            <person name="Nishiyama T."/>
            <person name="Yang H."/>
            <person name="Hasebe M."/>
            <person name="Li S."/>
            <person name="Pierce S.K."/>
            <person name="Wang J."/>
        </authorList>
    </citation>
    <scope>NUCLEOTIDE SEQUENCE [LARGE SCALE GENOMIC DNA]</scope>
    <source>
        <strain evidence="2">EC2010</strain>
        <tissue evidence="2">Whole organism of an adult</tissue>
    </source>
</reference>
<dbReference type="EMBL" id="RQTK01000161">
    <property type="protein sequence ID" value="RUS85726.1"/>
    <property type="molecule type" value="Genomic_DNA"/>
</dbReference>
<feature type="region of interest" description="Disordered" evidence="1">
    <location>
        <begin position="193"/>
        <end position="224"/>
    </location>
</feature>
<protein>
    <submittedName>
        <fullName evidence="2">Uncharacterized protein</fullName>
    </submittedName>
</protein>
<proteinExistence type="predicted"/>
<evidence type="ECO:0000256" key="1">
    <source>
        <dbReference type="SAM" id="MobiDB-lite"/>
    </source>
</evidence>
<keyword evidence="3" id="KW-1185">Reference proteome</keyword>
<comment type="caution">
    <text evidence="2">The sequence shown here is derived from an EMBL/GenBank/DDBJ whole genome shotgun (WGS) entry which is preliminary data.</text>
</comment>
<gene>
    <name evidence="2" type="ORF">EGW08_006520</name>
</gene>
<evidence type="ECO:0000313" key="3">
    <source>
        <dbReference type="Proteomes" id="UP000271974"/>
    </source>
</evidence>
<dbReference type="AlphaFoldDB" id="A0A433TVY1"/>
<sequence length="474" mass="54332">MARRDSIALYTSSKGVQWRRFSEPFTSKTVGDDKVFAKYDAETPTAFRRYSFSALEDYRKGKLPVKYHQDSVAFSSSGNLTPSAIRGQVDQILESNGFTETERAKVSHLRRCSENIDQNVVNLLGDGVRRSSFGAGASSGTYSVDYQTVKNNKNETEKKGNTRRTGHTVMHDSVYNDQDRLVRTNAWENFKYPPSSARSLIKDNQRKKQDDDGNERKSSETKNIDEHLKLKRSLWNGKCRRDSLSKFRNRIVDDLRAHVETDTEYWRRCRSVNHDGETPKAPKCKYRLRENGLIASDLAYLTKIDIDTTANKLDSYGLYDSSKDHLRSTPECTTSNKAEILRNLLKRRRKSSLFSEYDFDRKSLIQRSLSSFSDRNSRSDSPDFSPSQPLFYQRSISRQVSKTKDGLDSEAYLAYLRANLRKSSCEKRRWSQTPSEGFELIGSEALHGSPGYKGRLMLLTARTVRFNDEFISGT</sequence>
<accession>A0A433TVY1</accession>
<dbReference type="OrthoDB" id="6152893at2759"/>
<feature type="compositionally biased region" description="Basic and acidic residues" evidence="1">
    <location>
        <begin position="200"/>
        <end position="224"/>
    </location>
</feature>
<dbReference type="Proteomes" id="UP000271974">
    <property type="component" value="Unassembled WGS sequence"/>
</dbReference>